<sequence length="722" mass="77463">MTETYQLHRRKSSQEDDENTIIGDPPPSNEGSGLVQFPSPPRSRVNSSPSQPMQKPPPLPGSPPSAGPYRTTFQNHAYRPSSLTGGQSSPFRASFSSSSSLGVNGHHRTRSVSATPYSSHSPALPSPLSFSFPADVQNQPSIPASASAPEASLPSFTQPLPKHNRRHSRLHSRNLSIFFPRPGSLPQNTIAEDGSQELELQVDEEAPAPETLIPSANSSINFPRASRPAPPTPLGAGFTFGGRPSSKPSSPGPPPPLGPSSSSTATRRGHHHKHSMSHNFFSFLEPQPTNLQTQPTPTPVSPWSPNSPVPTSNSPAPSVSESSYSDTTHTHIPGQDVLEAVDSAPGAVAWTITQFVLGAWMWVVGQQVGSLSCTGVGYWVVFDSFGVGLRNVLPQWLGAGVKSEREKLKRSYGNARVETLFMFAQVVYLMFASVYVCKETVEHILLSGGGEGHHHHHGDEEREYGVEFPILLTMLCFLSLIVSTGFYDNHSKLVDITGNRIPSFNSLILSLTSSSSHRSFYNERPPKTLLGTILSNPYVFSPLFFCSAILFISVLVSPSQHMVFDLSIAALITIITFRVSYQASVVLGTVLLQTAPPRGLSSGRMEAFLRAMREVEKHPQVLHLPPPHIWQLTPTPASGAGAGAGVNGNHVSSSAARKGLGASGEELVVTLELHVRSDLGDDDLLALTRWTWERVVGALQGGHAGKAGNGVKADVTVGIVKG</sequence>
<feature type="transmembrane region" description="Helical" evidence="2">
    <location>
        <begin position="468"/>
        <end position="487"/>
    </location>
</feature>
<feature type="transmembrane region" description="Helical" evidence="2">
    <location>
        <begin position="417"/>
        <end position="436"/>
    </location>
</feature>
<feature type="compositionally biased region" description="Low complexity" evidence="1">
    <location>
        <begin position="309"/>
        <end position="325"/>
    </location>
</feature>
<dbReference type="EMBL" id="JAACJM010000182">
    <property type="protein sequence ID" value="KAF5339690.1"/>
    <property type="molecule type" value="Genomic_DNA"/>
</dbReference>
<proteinExistence type="predicted"/>
<evidence type="ECO:0000256" key="2">
    <source>
        <dbReference type="SAM" id="Phobius"/>
    </source>
</evidence>
<feature type="transmembrane region" description="Helical" evidence="2">
    <location>
        <begin position="568"/>
        <end position="592"/>
    </location>
</feature>
<evidence type="ECO:0000256" key="1">
    <source>
        <dbReference type="SAM" id="MobiDB-lite"/>
    </source>
</evidence>
<feature type="compositionally biased region" description="Low complexity" evidence="1">
    <location>
        <begin position="118"/>
        <end position="155"/>
    </location>
</feature>
<feature type="compositionally biased region" description="Pro residues" evidence="1">
    <location>
        <begin position="296"/>
        <end position="308"/>
    </location>
</feature>
<feature type="compositionally biased region" description="Basic residues" evidence="1">
    <location>
        <begin position="162"/>
        <end position="171"/>
    </location>
</feature>
<feature type="compositionally biased region" description="Low complexity" evidence="1">
    <location>
        <begin position="42"/>
        <end position="53"/>
    </location>
</feature>
<name>A0A8H5CD87_9AGAR</name>
<feature type="region of interest" description="Disordered" evidence="1">
    <location>
        <begin position="1"/>
        <end position="171"/>
    </location>
</feature>
<keyword evidence="2" id="KW-1133">Transmembrane helix</keyword>
<dbReference type="OrthoDB" id="5382797at2759"/>
<keyword evidence="2" id="KW-0812">Transmembrane</keyword>
<feature type="compositionally biased region" description="Low complexity" evidence="1">
    <location>
        <begin position="286"/>
        <end position="295"/>
    </location>
</feature>
<evidence type="ECO:0000313" key="4">
    <source>
        <dbReference type="Proteomes" id="UP000559256"/>
    </source>
</evidence>
<keyword evidence="2" id="KW-0472">Membrane</keyword>
<protein>
    <submittedName>
        <fullName evidence="3">Uncharacterized protein</fullName>
    </submittedName>
</protein>
<organism evidence="3 4">
    <name type="scientific">Tetrapyrgos nigripes</name>
    <dbReference type="NCBI Taxonomy" id="182062"/>
    <lineage>
        <taxon>Eukaryota</taxon>
        <taxon>Fungi</taxon>
        <taxon>Dikarya</taxon>
        <taxon>Basidiomycota</taxon>
        <taxon>Agaricomycotina</taxon>
        <taxon>Agaricomycetes</taxon>
        <taxon>Agaricomycetidae</taxon>
        <taxon>Agaricales</taxon>
        <taxon>Marasmiineae</taxon>
        <taxon>Marasmiaceae</taxon>
        <taxon>Tetrapyrgos</taxon>
    </lineage>
</organism>
<feature type="region of interest" description="Disordered" evidence="1">
    <location>
        <begin position="211"/>
        <end position="330"/>
    </location>
</feature>
<feature type="compositionally biased region" description="Low complexity" evidence="1">
    <location>
        <begin position="88"/>
        <end position="100"/>
    </location>
</feature>
<feature type="compositionally biased region" description="Basic residues" evidence="1">
    <location>
        <begin position="267"/>
        <end position="276"/>
    </location>
</feature>
<keyword evidence="4" id="KW-1185">Reference proteome</keyword>
<feature type="transmembrane region" description="Helical" evidence="2">
    <location>
        <begin position="537"/>
        <end position="556"/>
    </location>
</feature>
<accession>A0A8H5CD87</accession>
<dbReference type="Proteomes" id="UP000559256">
    <property type="component" value="Unassembled WGS sequence"/>
</dbReference>
<comment type="caution">
    <text evidence="3">The sequence shown here is derived from an EMBL/GenBank/DDBJ whole genome shotgun (WGS) entry which is preliminary data.</text>
</comment>
<reference evidence="3 4" key="1">
    <citation type="journal article" date="2020" name="ISME J.">
        <title>Uncovering the hidden diversity of litter-decomposition mechanisms in mushroom-forming fungi.</title>
        <authorList>
            <person name="Floudas D."/>
            <person name="Bentzer J."/>
            <person name="Ahren D."/>
            <person name="Johansson T."/>
            <person name="Persson P."/>
            <person name="Tunlid A."/>
        </authorList>
    </citation>
    <scope>NUCLEOTIDE SEQUENCE [LARGE SCALE GENOMIC DNA]</scope>
    <source>
        <strain evidence="3 4">CBS 291.85</strain>
    </source>
</reference>
<dbReference type="AlphaFoldDB" id="A0A8H5CD87"/>
<gene>
    <name evidence="3" type="ORF">D9758_014899</name>
</gene>
<feature type="compositionally biased region" description="Polar residues" evidence="1">
    <location>
        <begin position="71"/>
        <end position="87"/>
    </location>
</feature>
<evidence type="ECO:0000313" key="3">
    <source>
        <dbReference type="EMBL" id="KAF5339690.1"/>
    </source>
</evidence>
<feature type="compositionally biased region" description="Pro residues" evidence="1">
    <location>
        <begin position="54"/>
        <end position="66"/>
    </location>
</feature>